<proteinExistence type="predicted"/>
<dbReference type="InterPro" id="IPR003594">
    <property type="entry name" value="HATPase_dom"/>
</dbReference>
<reference evidence="2" key="1">
    <citation type="submission" date="2018-07" db="EMBL/GenBank/DDBJ databases">
        <authorList>
            <consortium name="Genoscope - CEA"/>
            <person name="William W."/>
        </authorList>
    </citation>
    <scope>NUCLEOTIDE SEQUENCE</scope>
    <source>
        <strain evidence="2">IK1</strain>
    </source>
</reference>
<protein>
    <recommendedName>
        <fullName evidence="1">Histidine kinase/HSP90-like ATPase domain-containing protein</fullName>
    </recommendedName>
</protein>
<feature type="domain" description="Histidine kinase/HSP90-like ATPase" evidence="1">
    <location>
        <begin position="11"/>
        <end position="73"/>
    </location>
</feature>
<gene>
    <name evidence="2" type="ORF">TRIP_B40280</name>
</gene>
<sequence length="114" mass="12791">MSNPIFHLEMPNRPRSLRMIAGALRAAMEEPGFSKPDIHHLELAVDEACTNVLEHAYPRGGVDILRLQYLNNVPVDPVEIHVASDFGRELRGYVLGQMEKRQASRAFAGAVREK</sequence>
<name>A0A653AEB5_UNCDX</name>
<accession>A0A653AEB5</accession>
<dbReference type="Pfam" id="PF13581">
    <property type="entry name" value="HATPase_c_2"/>
    <property type="match status" value="1"/>
</dbReference>
<organism evidence="2">
    <name type="scientific">Uncultured Desulfatiglans sp</name>
    <dbReference type="NCBI Taxonomy" id="1748965"/>
    <lineage>
        <taxon>Bacteria</taxon>
        <taxon>Pseudomonadati</taxon>
        <taxon>Thermodesulfobacteriota</taxon>
        <taxon>Desulfobacteria</taxon>
        <taxon>Desulfatiglandales</taxon>
        <taxon>Desulfatiglandaceae</taxon>
        <taxon>Desulfatiglans</taxon>
        <taxon>environmental samples</taxon>
    </lineage>
</organism>
<dbReference type="InterPro" id="IPR036890">
    <property type="entry name" value="HATPase_C_sf"/>
</dbReference>
<evidence type="ECO:0000313" key="2">
    <source>
        <dbReference type="EMBL" id="VBB46423.1"/>
    </source>
</evidence>
<dbReference type="AlphaFoldDB" id="A0A653AEB5"/>
<dbReference type="Gene3D" id="3.30.565.10">
    <property type="entry name" value="Histidine kinase-like ATPase, C-terminal domain"/>
    <property type="match status" value="1"/>
</dbReference>
<evidence type="ECO:0000259" key="1">
    <source>
        <dbReference type="Pfam" id="PF13581"/>
    </source>
</evidence>
<dbReference type="EMBL" id="UPXX01000031">
    <property type="protein sequence ID" value="VBB46423.1"/>
    <property type="molecule type" value="Genomic_DNA"/>
</dbReference>